<dbReference type="AlphaFoldDB" id="A0A3M6V7E3"/>
<feature type="chain" id="PRO_5018048421" description="Secreted protein" evidence="1">
    <location>
        <begin position="19"/>
        <end position="123"/>
    </location>
</feature>
<evidence type="ECO:0008006" key="4">
    <source>
        <dbReference type="Google" id="ProtNLM"/>
    </source>
</evidence>
<dbReference type="Proteomes" id="UP000282087">
    <property type="component" value="Unassembled WGS sequence"/>
</dbReference>
<protein>
    <recommendedName>
        <fullName evidence="4">Secreted protein</fullName>
    </recommendedName>
</protein>
<keyword evidence="3" id="KW-1185">Reference proteome</keyword>
<proteinExistence type="predicted"/>
<name>A0A3M6V7E3_9STRA</name>
<keyword evidence="1" id="KW-0732">Signal</keyword>
<feature type="signal peptide" evidence="1">
    <location>
        <begin position="1"/>
        <end position="18"/>
    </location>
</feature>
<evidence type="ECO:0000313" key="3">
    <source>
        <dbReference type="Proteomes" id="UP000282087"/>
    </source>
</evidence>
<reference evidence="2 3" key="1">
    <citation type="submission" date="2018-06" db="EMBL/GenBank/DDBJ databases">
        <title>Comparative genomics of downy mildews reveals potential adaptations to biotrophy.</title>
        <authorList>
            <person name="Fletcher K."/>
            <person name="Klosterman S.J."/>
            <person name="Derevnina L."/>
            <person name="Martin F."/>
            <person name="Koike S."/>
            <person name="Reyes Chin-Wo S."/>
            <person name="Mou B."/>
            <person name="Michelmore R."/>
        </authorList>
    </citation>
    <scope>NUCLEOTIDE SEQUENCE [LARGE SCALE GENOMIC DNA]</scope>
    <source>
        <strain evidence="2 3">R14</strain>
    </source>
</reference>
<dbReference type="EMBL" id="QLLG01000664">
    <property type="protein sequence ID" value="RMX62394.1"/>
    <property type="molecule type" value="Genomic_DNA"/>
</dbReference>
<dbReference type="VEuPathDB" id="FungiDB:DD237_007972"/>
<evidence type="ECO:0000313" key="2">
    <source>
        <dbReference type="EMBL" id="RMX62394.1"/>
    </source>
</evidence>
<sequence>MRLYHFISLVAMITQASAASRSSSHSRLKGWFACSDDTFTASGNSTVQKAECAFYKAPLCYPGICEAPAHVHSTVKVFVKRIPAVRNPENAFNFWLLQEKSDVSASCKAHVDLVNVVPRYTQD</sequence>
<gene>
    <name evidence="2" type="ORF">DD238_008307</name>
</gene>
<accession>A0A3M6V7E3</accession>
<comment type="caution">
    <text evidence="2">The sequence shown here is derived from an EMBL/GenBank/DDBJ whole genome shotgun (WGS) entry which is preliminary data.</text>
</comment>
<evidence type="ECO:0000256" key="1">
    <source>
        <dbReference type="SAM" id="SignalP"/>
    </source>
</evidence>
<organism evidence="2 3">
    <name type="scientific">Peronospora effusa</name>
    <dbReference type="NCBI Taxonomy" id="542832"/>
    <lineage>
        <taxon>Eukaryota</taxon>
        <taxon>Sar</taxon>
        <taxon>Stramenopiles</taxon>
        <taxon>Oomycota</taxon>
        <taxon>Peronosporomycetes</taxon>
        <taxon>Peronosporales</taxon>
        <taxon>Peronosporaceae</taxon>
        <taxon>Peronospora</taxon>
    </lineage>
</organism>